<feature type="transmembrane region" description="Helical" evidence="10">
    <location>
        <begin position="357"/>
        <end position="379"/>
    </location>
</feature>
<dbReference type="InterPro" id="IPR020846">
    <property type="entry name" value="MFS_dom"/>
</dbReference>
<dbReference type="InterPro" id="IPR036259">
    <property type="entry name" value="MFS_trans_sf"/>
</dbReference>
<dbReference type="PROSITE" id="PS50850">
    <property type="entry name" value="MFS"/>
    <property type="match status" value="1"/>
</dbReference>
<feature type="domain" description="Major facilitator superfamily (MFS) profile" evidence="11">
    <location>
        <begin position="108"/>
        <end position="546"/>
    </location>
</feature>
<feature type="transmembrane region" description="Helical" evidence="10">
    <location>
        <begin position="423"/>
        <end position="447"/>
    </location>
</feature>
<dbReference type="GO" id="GO:0016020">
    <property type="term" value="C:membrane"/>
    <property type="evidence" value="ECO:0007669"/>
    <property type="project" value="UniProtKB-SubCell"/>
</dbReference>
<dbReference type="PANTHER" id="PTHR48022:SF64">
    <property type="entry name" value="MAJOR FACILITATOR SUPERFAMILY (MFS) PROFILE DOMAIN-CONTAINING PROTEIN"/>
    <property type="match status" value="1"/>
</dbReference>
<feature type="transmembrane region" description="Helical" evidence="10">
    <location>
        <begin position="521"/>
        <end position="540"/>
    </location>
</feature>
<accession>A0A854QH39</accession>
<gene>
    <name evidence="12" type="ORF">C361_02323</name>
</gene>
<protein>
    <recommendedName>
        <fullName evidence="11">Major facilitator superfamily (MFS) profile domain-containing protein</fullName>
    </recommendedName>
</protein>
<feature type="transmembrane region" description="Helical" evidence="10">
    <location>
        <begin position="201"/>
        <end position="222"/>
    </location>
</feature>
<organism evidence="12 13">
    <name type="scientific">Cryptococcus neoformans Tu259-1</name>
    <dbReference type="NCBI Taxonomy" id="1230072"/>
    <lineage>
        <taxon>Eukaryota</taxon>
        <taxon>Fungi</taxon>
        <taxon>Dikarya</taxon>
        <taxon>Basidiomycota</taxon>
        <taxon>Agaricomycotina</taxon>
        <taxon>Tremellomycetes</taxon>
        <taxon>Tremellales</taxon>
        <taxon>Cryptococcaceae</taxon>
        <taxon>Cryptococcus</taxon>
        <taxon>Cryptococcus neoformans species complex</taxon>
    </lineage>
</organism>
<evidence type="ECO:0000256" key="4">
    <source>
        <dbReference type="ARBA" id="ARBA00022692"/>
    </source>
</evidence>
<name>A0A854QH39_CRYNE</name>
<evidence type="ECO:0000256" key="1">
    <source>
        <dbReference type="ARBA" id="ARBA00004141"/>
    </source>
</evidence>
<dbReference type="SUPFAM" id="SSF103473">
    <property type="entry name" value="MFS general substrate transporter"/>
    <property type="match status" value="1"/>
</dbReference>
<dbReference type="InterPro" id="IPR050360">
    <property type="entry name" value="MFS_Sugar_Transporters"/>
</dbReference>
<feature type="transmembrane region" description="Helical" evidence="10">
    <location>
        <begin position="453"/>
        <end position="474"/>
    </location>
</feature>
<evidence type="ECO:0000256" key="8">
    <source>
        <dbReference type="RuleBase" id="RU003346"/>
    </source>
</evidence>
<proteinExistence type="inferred from homology"/>
<feature type="region of interest" description="Disordered" evidence="9">
    <location>
        <begin position="1"/>
        <end position="21"/>
    </location>
</feature>
<dbReference type="InterPro" id="IPR003663">
    <property type="entry name" value="Sugar/inositol_transpt"/>
</dbReference>
<keyword evidence="3 8" id="KW-0813">Transport</keyword>
<dbReference type="Gene3D" id="1.20.1250.20">
    <property type="entry name" value="MFS general substrate transporter like domains"/>
    <property type="match status" value="1"/>
</dbReference>
<evidence type="ECO:0000313" key="13">
    <source>
        <dbReference type="Proteomes" id="UP000199727"/>
    </source>
</evidence>
<evidence type="ECO:0000256" key="7">
    <source>
        <dbReference type="ARBA" id="ARBA00049119"/>
    </source>
</evidence>
<dbReference type="PANTHER" id="PTHR48022">
    <property type="entry name" value="PLASTIDIC GLUCOSE TRANSPORTER 4"/>
    <property type="match status" value="1"/>
</dbReference>
<dbReference type="InterPro" id="IPR005829">
    <property type="entry name" value="Sugar_transporter_CS"/>
</dbReference>
<dbReference type="Pfam" id="PF00083">
    <property type="entry name" value="Sugar_tr"/>
    <property type="match status" value="1"/>
</dbReference>
<dbReference type="InterPro" id="IPR005828">
    <property type="entry name" value="MFS_sugar_transport-like"/>
</dbReference>
<sequence length="586" mass="65316">MTRRTEELKEEKRKGKGTEEERKISHYRLARLMFGLETPLLIIMKFAIHRSHLPKHKLLSSYPIMSDSKGNAVESGSVRHGQQAFEALPNNTHRNWWQDEGLRWLTFFQLTGYAGTINSGYDSSLMNGLLTIPFFNAAIDHASGTRLGLITAGYPLGSLLAFQLAAWVSDRFGRKRAIMYGAVITIIATLCQGLTRGPWALFGTRIILGIGTAFEIVAAPTIVAEITHPRTRAQSSALTQTCYYLGSIVAAWVTFGTLTLNSDWSWRIPILLQVVPPLFQLSLLWWCPESPRWLLRVGRRAEALDTLAKYHANGVIEDPLVQFELNEIEAAIALETSMTSQSSYKAFIQTKGNRHRMWILVSLGFVSQWVGMGVISYYFAAILRSIGIIDPTQQAGLNGGLQVWNWCLAISGALAVERLGRRPLWLISTGGLLCTFIVVTACSAVYANTESKAAGYVVVAFLFLFSGFFGIAYTPMGYSYPIEILPFGLRAKGHALSQTCVFIALFFNQFVNPIALDSIGWKYYIVFIVICALQFVNIYFTFPEVKGRTLEEIAEVFDGVSIVPPETEIAIDDVWVNEDKLAAEKM</sequence>
<dbReference type="AlphaFoldDB" id="A0A854QH39"/>
<evidence type="ECO:0000313" key="12">
    <source>
        <dbReference type="EMBL" id="OXG24469.1"/>
    </source>
</evidence>
<evidence type="ECO:0000256" key="10">
    <source>
        <dbReference type="SAM" id="Phobius"/>
    </source>
</evidence>
<keyword evidence="5 10" id="KW-1133">Transmembrane helix</keyword>
<dbReference type="NCBIfam" id="TIGR00879">
    <property type="entry name" value="SP"/>
    <property type="match status" value="1"/>
</dbReference>
<comment type="similarity">
    <text evidence="2 8">Belongs to the major facilitator superfamily. Sugar transporter (TC 2.A.1.1) family.</text>
</comment>
<comment type="subcellular location">
    <subcellularLocation>
        <location evidence="1">Membrane</location>
        <topology evidence="1">Multi-pass membrane protein</topology>
    </subcellularLocation>
</comment>
<evidence type="ECO:0000259" key="11">
    <source>
        <dbReference type="PROSITE" id="PS50850"/>
    </source>
</evidence>
<feature type="transmembrane region" description="Helical" evidence="10">
    <location>
        <begin position="495"/>
        <end position="515"/>
    </location>
</feature>
<feature type="transmembrane region" description="Helical" evidence="10">
    <location>
        <begin position="177"/>
        <end position="195"/>
    </location>
</feature>
<evidence type="ECO:0000256" key="9">
    <source>
        <dbReference type="SAM" id="MobiDB-lite"/>
    </source>
</evidence>
<evidence type="ECO:0000256" key="2">
    <source>
        <dbReference type="ARBA" id="ARBA00010992"/>
    </source>
</evidence>
<dbReference type="GO" id="GO:0005351">
    <property type="term" value="F:carbohydrate:proton symporter activity"/>
    <property type="evidence" value="ECO:0007669"/>
    <property type="project" value="TreeGrafter"/>
</dbReference>
<keyword evidence="4 10" id="KW-0812">Transmembrane</keyword>
<dbReference type="EMBL" id="AMKT01000032">
    <property type="protein sequence ID" value="OXG24469.1"/>
    <property type="molecule type" value="Genomic_DNA"/>
</dbReference>
<dbReference type="FunFam" id="1.20.1250.20:FF:000134">
    <property type="entry name" value="MFS sugar transporter protein"/>
    <property type="match status" value="1"/>
</dbReference>
<dbReference type="Proteomes" id="UP000199727">
    <property type="component" value="Unassembled WGS sequence"/>
</dbReference>
<evidence type="ECO:0000256" key="5">
    <source>
        <dbReference type="ARBA" id="ARBA00022989"/>
    </source>
</evidence>
<feature type="transmembrane region" description="Helical" evidence="10">
    <location>
        <begin position="242"/>
        <end position="260"/>
    </location>
</feature>
<evidence type="ECO:0000256" key="6">
    <source>
        <dbReference type="ARBA" id="ARBA00023136"/>
    </source>
</evidence>
<evidence type="ECO:0000256" key="3">
    <source>
        <dbReference type="ARBA" id="ARBA00022448"/>
    </source>
</evidence>
<dbReference type="PROSITE" id="PS00216">
    <property type="entry name" value="SUGAR_TRANSPORT_1"/>
    <property type="match status" value="2"/>
</dbReference>
<reference evidence="12 13" key="1">
    <citation type="submission" date="2017-06" db="EMBL/GenBank/DDBJ databases">
        <title>Global population genomics of the pathogenic fungus Cryptococcus neoformans var. grubii.</title>
        <authorList>
            <person name="Cuomo C."/>
            <person name="Litvintseva A."/>
            <person name="Chen Y."/>
            <person name="Young S."/>
            <person name="Zeng Q."/>
            <person name="Chapman S."/>
            <person name="Gujja S."/>
            <person name="Saif S."/>
            <person name="Birren B."/>
        </authorList>
    </citation>
    <scope>NUCLEOTIDE SEQUENCE [LARGE SCALE GENOMIC DNA]</scope>
    <source>
        <strain evidence="12 13">Tu259-1</strain>
    </source>
</reference>
<comment type="catalytic activity">
    <reaction evidence="7">
        <text>myo-inositol(out) + H(+)(out) = myo-inositol(in) + H(+)(in)</text>
        <dbReference type="Rhea" id="RHEA:60364"/>
        <dbReference type="ChEBI" id="CHEBI:15378"/>
        <dbReference type="ChEBI" id="CHEBI:17268"/>
    </reaction>
</comment>
<keyword evidence="6 10" id="KW-0472">Membrane</keyword>
<comment type="caution">
    <text evidence="12">The sequence shown here is derived from an EMBL/GenBank/DDBJ whole genome shotgun (WGS) entry which is preliminary data.</text>
</comment>